<evidence type="ECO:0000313" key="3">
    <source>
        <dbReference type="Proteomes" id="UP000199687"/>
    </source>
</evidence>
<keyword evidence="1" id="KW-0472">Membrane</keyword>
<proteinExistence type="predicted"/>
<keyword evidence="3" id="KW-1185">Reference proteome</keyword>
<feature type="transmembrane region" description="Helical" evidence="1">
    <location>
        <begin position="84"/>
        <end position="103"/>
    </location>
</feature>
<dbReference type="OrthoDB" id="8224664at2"/>
<feature type="transmembrane region" description="Helical" evidence="1">
    <location>
        <begin position="192"/>
        <end position="210"/>
    </location>
</feature>
<reference evidence="2 3" key="1">
    <citation type="submission" date="2016-10" db="EMBL/GenBank/DDBJ databases">
        <authorList>
            <person name="de Groot N.N."/>
        </authorList>
    </citation>
    <scope>NUCLEOTIDE SEQUENCE [LARGE SCALE GENOMIC DNA]</scope>
    <source>
        <strain evidence="2 3">CGMCC 1.7727</strain>
    </source>
</reference>
<organism evidence="2 3">
    <name type="scientific">Gracilibacillus ureilyticus</name>
    <dbReference type="NCBI Taxonomy" id="531814"/>
    <lineage>
        <taxon>Bacteria</taxon>
        <taxon>Bacillati</taxon>
        <taxon>Bacillota</taxon>
        <taxon>Bacilli</taxon>
        <taxon>Bacillales</taxon>
        <taxon>Bacillaceae</taxon>
        <taxon>Gracilibacillus</taxon>
    </lineage>
</organism>
<feature type="transmembrane region" description="Helical" evidence="1">
    <location>
        <begin position="12"/>
        <end position="31"/>
    </location>
</feature>
<sequence length="228" mass="24956">MSPLSAKNRRIRISALSFMFSGILFVLYPAVRPFSDETSLEGATAFASTEWLVAHILAMIAFTLLPIGLLGIHYSLEGTPVFTLTYWTLITCILGVGLILPFYGGETFGLQAIGEEAVSQQSAALISQAETVRSGTGLVMFALGLLLLAIFAILLAVAFWKSGNYTKMSGIPFAIGMCLYLPQFFFNQPVRIFHGLLVAIGCIWIAVDLWRRNHKSIDQKAPLKTPSF</sequence>
<keyword evidence="1" id="KW-1133">Transmembrane helix</keyword>
<dbReference type="RefSeq" id="WP_089739050.1">
    <property type="nucleotide sequence ID" value="NZ_FOGL01000002.1"/>
</dbReference>
<evidence type="ECO:0008006" key="4">
    <source>
        <dbReference type="Google" id="ProtNLM"/>
    </source>
</evidence>
<keyword evidence="1" id="KW-0812">Transmembrane</keyword>
<feature type="transmembrane region" description="Helical" evidence="1">
    <location>
        <begin position="169"/>
        <end position="186"/>
    </location>
</feature>
<evidence type="ECO:0000313" key="2">
    <source>
        <dbReference type="EMBL" id="SER25340.1"/>
    </source>
</evidence>
<accession>A0A1H9MNQ5</accession>
<feature type="transmembrane region" description="Helical" evidence="1">
    <location>
        <begin position="51"/>
        <end position="72"/>
    </location>
</feature>
<protein>
    <recommendedName>
        <fullName evidence="4">DUF4386 domain-containing protein</fullName>
    </recommendedName>
</protein>
<gene>
    <name evidence="2" type="ORF">SAMN04487944_10282</name>
</gene>
<name>A0A1H9MNQ5_9BACI</name>
<feature type="transmembrane region" description="Helical" evidence="1">
    <location>
        <begin position="138"/>
        <end position="160"/>
    </location>
</feature>
<dbReference type="AlphaFoldDB" id="A0A1H9MNQ5"/>
<dbReference type="EMBL" id="FOGL01000002">
    <property type="protein sequence ID" value="SER25340.1"/>
    <property type="molecule type" value="Genomic_DNA"/>
</dbReference>
<evidence type="ECO:0000256" key="1">
    <source>
        <dbReference type="SAM" id="Phobius"/>
    </source>
</evidence>
<dbReference type="Proteomes" id="UP000199687">
    <property type="component" value="Unassembled WGS sequence"/>
</dbReference>